<dbReference type="EC" id="3.1.4.-" evidence="2"/>
<reference evidence="4 5" key="1">
    <citation type="submission" date="2015-12" db="EMBL/GenBank/DDBJ databases">
        <title>Draft genome sequence of the thermoanaerobe Thermotalea metallivorans, an isolate from the runoff channel of the Great Artesian Basin, Australia.</title>
        <authorList>
            <person name="Patel B.K."/>
        </authorList>
    </citation>
    <scope>NUCLEOTIDE SEQUENCE [LARGE SCALE GENOMIC DNA]</scope>
    <source>
        <strain evidence="4 5">B2-1</strain>
    </source>
</reference>
<dbReference type="PIRSF" id="PIRSF000883">
    <property type="entry name" value="Pesterase_MJ0912"/>
    <property type="match status" value="1"/>
</dbReference>
<feature type="domain" description="Calcineurin-like phosphoesterase" evidence="3">
    <location>
        <begin position="4"/>
        <end position="202"/>
    </location>
</feature>
<dbReference type="EMBL" id="LOEE01000055">
    <property type="protein sequence ID" value="KXG74396.1"/>
    <property type="molecule type" value="Genomic_DNA"/>
</dbReference>
<comment type="caution">
    <text evidence="4">The sequence shown here is derived from an EMBL/GenBank/DDBJ whole genome shotgun (WGS) entry which is preliminary data.</text>
</comment>
<dbReference type="PANTHER" id="PTHR42850:SF2">
    <property type="entry name" value="BLL5683 PROTEIN"/>
    <property type="match status" value="1"/>
</dbReference>
<dbReference type="Proteomes" id="UP000070456">
    <property type="component" value="Unassembled WGS sequence"/>
</dbReference>
<dbReference type="GO" id="GO:0046872">
    <property type="term" value="F:metal ion binding"/>
    <property type="evidence" value="ECO:0007669"/>
    <property type="project" value="UniProtKB-KW"/>
</dbReference>
<evidence type="ECO:0000313" key="4">
    <source>
        <dbReference type="EMBL" id="KXG74396.1"/>
    </source>
</evidence>
<dbReference type="InterPro" id="IPR029052">
    <property type="entry name" value="Metallo-depent_PP-like"/>
</dbReference>
<evidence type="ECO:0000259" key="3">
    <source>
        <dbReference type="Pfam" id="PF12850"/>
    </source>
</evidence>
<dbReference type="InterPro" id="IPR050126">
    <property type="entry name" value="Ap4A_hydrolase"/>
</dbReference>
<dbReference type="InterPro" id="IPR000979">
    <property type="entry name" value="Phosphodiesterase_MJ0936/Vps29"/>
</dbReference>
<dbReference type="InterPro" id="IPR024654">
    <property type="entry name" value="Calcineurin-like_PHP_lpxH"/>
</dbReference>
<dbReference type="GO" id="GO:0016791">
    <property type="term" value="F:phosphatase activity"/>
    <property type="evidence" value="ECO:0007669"/>
    <property type="project" value="TreeGrafter"/>
</dbReference>
<dbReference type="PANTHER" id="PTHR42850">
    <property type="entry name" value="METALLOPHOSPHOESTERASE"/>
    <property type="match status" value="1"/>
</dbReference>
<dbReference type="InterPro" id="IPR011152">
    <property type="entry name" value="Pesterase_MJ0912"/>
</dbReference>
<dbReference type="Gene3D" id="3.60.21.10">
    <property type="match status" value="1"/>
</dbReference>
<keyword evidence="2" id="KW-0479">Metal-binding</keyword>
<gene>
    <name evidence="4" type="ORF">AN619_23790</name>
</gene>
<keyword evidence="5" id="KW-1185">Reference proteome</keyword>
<evidence type="ECO:0000256" key="1">
    <source>
        <dbReference type="ARBA" id="ARBA00008950"/>
    </source>
</evidence>
<dbReference type="Pfam" id="PF12850">
    <property type="entry name" value="Metallophos_2"/>
    <property type="match status" value="1"/>
</dbReference>
<dbReference type="STRING" id="520762.AN619_23790"/>
<dbReference type="NCBIfam" id="TIGR00040">
    <property type="entry name" value="yfcE"/>
    <property type="match status" value="1"/>
</dbReference>
<dbReference type="OrthoDB" id="9800565at2"/>
<name>A0A140L1H1_9FIRM</name>
<evidence type="ECO:0000256" key="2">
    <source>
        <dbReference type="RuleBase" id="RU362039"/>
    </source>
</evidence>
<comment type="cofactor">
    <cofactor evidence="2">
        <name>a divalent metal cation</name>
        <dbReference type="ChEBI" id="CHEBI:60240"/>
    </cofactor>
</comment>
<organism evidence="4 5">
    <name type="scientific">Thermotalea metallivorans</name>
    <dbReference type="NCBI Taxonomy" id="520762"/>
    <lineage>
        <taxon>Bacteria</taxon>
        <taxon>Bacillati</taxon>
        <taxon>Bacillota</taxon>
        <taxon>Clostridia</taxon>
        <taxon>Peptostreptococcales</taxon>
        <taxon>Thermotaleaceae</taxon>
        <taxon>Thermotalea</taxon>
    </lineage>
</organism>
<dbReference type="GO" id="GO:0005737">
    <property type="term" value="C:cytoplasm"/>
    <property type="evidence" value="ECO:0007669"/>
    <property type="project" value="TreeGrafter"/>
</dbReference>
<dbReference type="SUPFAM" id="SSF56300">
    <property type="entry name" value="Metallo-dependent phosphatases"/>
    <property type="match status" value="1"/>
</dbReference>
<accession>A0A140L1H1</accession>
<sequence length="243" mass="27770">MTTRLAFISDIHGNEEALKAVLEDISKRSIDFQHVYALGDIVGYGPKPNEAIALLQRHGIRSVLGNYDEAVGFFLPTCGCHITSKEDQARVQNALNWTARYTTESNKAFLRELEEQIILEIEGWRILLNHASPFSINDYVYEKDEEKQEEIALEIEEDMIVHGHTHYPYYKQVKGKWFINPGSVGRPKDGDPRACYCIVGLEQQPTVEFVRVLYDVEKVAKEIEASELLDVFAQILRQGKDIK</sequence>
<dbReference type="AlphaFoldDB" id="A0A140L1H1"/>
<protein>
    <recommendedName>
        <fullName evidence="2">Phosphoesterase</fullName>
        <ecNumber evidence="2">3.1.4.-</ecNumber>
    </recommendedName>
</protein>
<dbReference type="RefSeq" id="WP_068557205.1">
    <property type="nucleotide sequence ID" value="NZ_LOEE01000055.1"/>
</dbReference>
<proteinExistence type="inferred from homology"/>
<comment type="similarity">
    <text evidence="1 2">Belongs to the metallophosphoesterase superfamily. YfcE family.</text>
</comment>
<evidence type="ECO:0000313" key="5">
    <source>
        <dbReference type="Proteomes" id="UP000070456"/>
    </source>
</evidence>